<protein>
    <submittedName>
        <fullName evidence="2">Membrane protein</fullName>
    </submittedName>
</protein>
<dbReference type="AlphaFoldDB" id="A0A0M2V0H0"/>
<dbReference type="Proteomes" id="UP000034228">
    <property type="component" value="Unassembled WGS sequence"/>
</dbReference>
<dbReference type="RefSeq" id="WP_046558744.1">
    <property type="nucleotide sequence ID" value="NZ_LAHO01000017.1"/>
</dbReference>
<dbReference type="STRING" id="336831.WG68_16075"/>
<sequence length="166" mass="18427">MKTLTEHLSQYALYHRDQRNINTHYVGIPLIVVAIFSLLSLPLFSIAGVLLTPALLLFVATALFYLRLDLRFGLVMLLVSGSGFALATYLAAQPFALWLGYSLALFFVGWVLQFIGHYYEGKKPAFVDDIVGLFVGPLFIVAEAGFALGLRKKLQHDIEQIAGKVH</sequence>
<dbReference type="Pfam" id="PF06127">
    <property type="entry name" value="Mpo1-like"/>
    <property type="match status" value="1"/>
</dbReference>
<feature type="transmembrane region" description="Helical" evidence="1">
    <location>
        <begin position="21"/>
        <end position="39"/>
    </location>
</feature>
<keyword evidence="1" id="KW-0472">Membrane</keyword>
<proteinExistence type="predicted"/>
<evidence type="ECO:0000313" key="2">
    <source>
        <dbReference type="EMBL" id="KKO44342.1"/>
    </source>
</evidence>
<feature type="transmembrane region" description="Helical" evidence="1">
    <location>
        <begin position="73"/>
        <end position="92"/>
    </location>
</feature>
<feature type="transmembrane region" description="Helical" evidence="1">
    <location>
        <begin position="98"/>
        <end position="119"/>
    </location>
</feature>
<accession>A0A0M2V0H0</accession>
<name>A0A0M2V0H0_9GAMM</name>
<organism evidence="2 3">
    <name type="scientific">Arsukibacterium ikkense</name>
    <dbReference type="NCBI Taxonomy" id="336831"/>
    <lineage>
        <taxon>Bacteria</taxon>
        <taxon>Pseudomonadati</taxon>
        <taxon>Pseudomonadota</taxon>
        <taxon>Gammaproteobacteria</taxon>
        <taxon>Chromatiales</taxon>
        <taxon>Chromatiaceae</taxon>
        <taxon>Arsukibacterium</taxon>
    </lineage>
</organism>
<dbReference type="GO" id="GO:0016020">
    <property type="term" value="C:membrane"/>
    <property type="evidence" value="ECO:0007669"/>
    <property type="project" value="GOC"/>
</dbReference>
<dbReference type="EMBL" id="LAHO01000017">
    <property type="protein sequence ID" value="KKO44342.1"/>
    <property type="molecule type" value="Genomic_DNA"/>
</dbReference>
<keyword evidence="3" id="KW-1185">Reference proteome</keyword>
<dbReference type="PANTHER" id="PTHR28026:SF9">
    <property type="entry name" value="2-HYDROXY-PALMITIC ACID DIOXYGENASE MPO1"/>
    <property type="match status" value="1"/>
</dbReference>
<dbReference type="InterPro" id="IPR009305">
    <property type="entry name" value="Mpo1-like"/>
</dbReference>
<gene>
    <name evidence="2" type="ORF">WG68_16075</name>
</gene>
<reference evidence="2 3" key="1">
    <citation type="submission" date="2015-03" db="EMBL/GenBank/DDBJ databases">
        <title>Draft genome sequences of two protease-producing strains of Arsukibacterium isolated from two cold and alkaline environments.</title>
        <authorList>
            <person name="Lylloff J.E."/>
            <person name="Skov L.B."/>
            <person name="Jepsen M."/>
            <person name="Hallin P.F."/>
            <person name="Sorensen S.J."/>
            <person name="Stougaard P."/>
            <person name="Glaring M.A."/>
        </authorList>
    </citation>
    <scope>NUCLEOTIDE SEQUENCE [LARGE SCALE GENOMIC DNA]</scope>
    <source>
        <strain evidence="2 3">GCM72</strain>
    </source>
</reference>
<evidence type="ECO:0000313" key="3">
    <source>
        <dbReference type="Proteomes" id="UP000034228"/>
    </source>
</evidence>
<keyword evidence="1" id="KW-1133">Transmembrane helix</keyword>
<dbReference type="PANTHER" id="PTHR28026">
    <property type="entry name" value="DUF962 DOMAIN PROTEIN (AFU_ORTHOLOGUE AFUA_8G05310)"/>
    <property type="match status" value="1"/>
</dbReference>
<feature type="transmembrane region" description="Helical" evidence="1">
    <location>
        <begin position="45"/>
        <end position="66"/>
    </location>
</feature>
<comment type="caution">
    <text evidence="2">The sequence shown here is derived from an EMBL/GenBank/DDBJ whole genome shotgun (WGS) entry which is preliminary data.</text>
</comment>
<evidence type="ECO:0000256" key="1">
    <source>
        <dbReference type="SAM" id="Phobius"/>
    </source>
</evidence>
<dbReference type="OrthoDB" id="5515308at2"/>
<dbReference type="PATRIC" id="fig|336831.14.peg.588"/>
<feature type="transmembrane region" description="Helical" evidence="1">
    <location>
        <begin position="131"/>
        <end position="150"/>
    </location>
</feature>
<keyword evidence="1" id="KW-0812">Transmembrane</keyword>
<dbReference type="GO" id="GO:0046521">
    <property type="term" value="P:sphingoid catabolic process"/>
    <property type="evidence" value="ECO:0007669"/>
    <property type="project" value="TreeGrafter"/>
</dbReference>